<feature type="domain" description="Lipase maturation factor 1/2 C-terminal" evidence="10">
    <location>
        <begin position="557"/>
        <end position="685"/>
    </location>
</feature>
<dbReference type="OrthoDB" id="434126at2759"/>
<feature type="region of interest" description="Disordered" evidence="7">
    <location>
        <begin position="716"/>
        <end position="735"/>
    </location>
</feature>
<feature type="transmembrane region" description="Helical" evidence="8">
    <location>
        <begin position="440"/>
        <end position="456"/>
    </location>
</feature>
<comment type="similarity">
    <text evidence="2">Belongs to the lipase maturation factor family.</text>
</comment>
<keyword evidence="6 8" id="KW-0472">Membrane</keyword>
<dbReference type="Pfam" id="PF25179">
    <property type="entry name" value="LMF1_C"/>
    <property type="match status" value="1"/>
</dbReference>
<comment type="subcellular location">
    <subcellularLocation>
        <location evidence="1">Endoplasmic reticulum membrane</location>
        <topology evidence="1">Multi-pass membrane protein</topology>
    </subcellularLocation>
</comment>
<dbReference type="Proteomes" id="UP000031512">
    <property type="component" value="Unassembled WGS sequence"/>
</dbReference>
<keyword evidence="12" id="KW-1185">Reference proteome</keyword>
<sequence>MNESVFSDADSRGSAYSPVTPFENAIFIPEADGDSIETFDSYCEDTKYTYEHARSIHCRLLSLFYFLSFLSSFNDVHGLFGSTGIYDISRHTRTFLDNMDHREIWSSIRQFPSLYLIIPLSDFTLMIIPLIGMIVSMLSFITSFTGCYTFSLLWLLKISSFAFYKKVPKSVADLLLLEVGFLTIFIFSPFRIFDKVEGSWIIPLICRWAFRGVVYKVVFFAGLSKLRLFLNHSLELSKILASIPLPTPLLYYVLKVYRSYGDFDRDSAISLLFYECVLSVFVATPIRKCRLIGGFLTLVYCLFFTLLGNFGSFYLILASCSLFCFDDFALDSLVNSKYNMFTKGSRLVRKVSVDLIESTVADDELFCVYMDDKVGQDDQQTTEGTTSEYEKVVDAITQKGYLKKILPETSDKVKSVVHIICMLSIFVLSLFTICYARYRGLKAVFIFLLCVLLQIHSETLKERLMTEYTLFTLQVWLVGEMLIAGPSVWSFMLFLGLLELQISLSKSHHLVKTIKIMTQMFILLRTIIYGLSMIDRYVDPSVVPEIGYPIDRAFYTFNDYGSIFPINGERMEFVIQGTSDSILSGVTEWKEYEFKAKPSGLDRRPRFLPFYQYSLDNTMEILSARGLDKNIHAPPVYLFGVLRKLLYGSNEVGELFYKNPFAGSAPKYVRVVQYSYDFVGSEARKKGAATMPGHVEAGRWFKRMFQAQVVPPLRLPPLDGGHDADTASSVKKEENGHVVVSTLPEDAQHPEEKNKGLKQGDTKVVHVVHTMPPEKTKGVPLEYADKFNHVIPNVDGLIITKR</sequence>
<evidence type="ECO:0000256" key="2">
    <source>
        <dbReference type="ARBA" id="ARBA00005512"/>
    </source>
</evidence>
<name>L1LAE7_THEEQ</name>
<dbReference type="InterPro" id="IPR057434">
    <property type="entry name" value="LMF1/2_N"/>
</dbReference>
<evidence type="ECO:0000259" key="10">
    <source>
        <dbReference type="Pfam" id="PF25179"/>
    </source>
</evidence>
<keyword evidence="3 8" id="KW-0812">Transmembrane</keyword>
<feature type="transmembrane region" description="Helical" evidence="8">
    <location>
        <begin position="171"/>
        <end position="188"/>
    </location>
</feature>
<dbReference type="Pfam" id="PF06762">
    <property type="entry name" value="LMF1"/>
    <property type="match status" value="1"/>
</dbReference>
<keyword evidence="5 8" id="KW-1133">Transmembrane helix</keyword>
<evidence type="ECO:0000313" key="12">
    <source>
        <dbReference type="Proteomes" id="UP000031512"/>
    </source>
</evidence>
<feature type="transmembrane region" description="Helical" evidence="8">
    <location>
        <begin position="295"/>
        <end position="317"/>
    </location>
</feature>
<reference evidence="11 12" key="1">
    <citation type="journal article" date="2012" name="BMC Genomics">
        <title>Comparative genomic analysis and phylogenetic position of Theileria equi.</title>
        <authorList>
            <person name="Kappmeyer L.S."/>
            <person name="Thiagarajan M."/>
            <person name="Herndon D.R."/>
            <person name="Ramsay J.D."/>
            <person name="Caler E."/>
            <person name="Djikeng A."/>
            <person name="Gillespie J.J."/>
            <person name="Lau A.O."/>
            <person name="Roalson E.H."/>
            <person name="Silva J.C."/>
            <person name="Silva M.G."/>
            <person name="Suarez C.E."/>
            <person name="Ueti M.W."/>
            <person name="Nene V.M."/>
            <person name="Mealey R.H."/>
            <person name="Knowles D.P."/>
            <person name="Brayton K.A."/>
        </authorList>
    </citation>
    <scope>NUCLEOTIDE SEQUENCE [LARGE SCALE GENOMIC DNA]</scope>
    <source>
        <strain evidence="11 12">WA</strain>
    </source>
</reference>
<dbReference type="EMBL" id="ACOU01000007">
    <property type="protein sequence ID" value="EKX72240.1"/>
    <property type="molecule type" value="Genomic_DNA"/>
</dbReference>
<evidence type="ECO:0000313" key="11">
    <source>
        <dbReference type="EMBL" id="EKX72240.1"/>
    </source>
</evidence>
<feature type="transmembrane region" description="Helical" evidence="8">
    <location>
        <begin position="416"/>
        <end position="433"/>
    </location>
</feature>
<dbReference type="InterPro" id="IPR057433">
    <property type="entry name" value="LMF1/2_C"/>
</dbReference>
<feature type="transmembrane region" description="Helical" evidence="8">
    <location>
        <begin position="200"/>
        <end position="224"/>
    </location>
</feature>
<feature type="transmembrane region" description="Helical" evidence="8">
    <location>
        <begin position="476"/>
        <end position="498"/>
    </location>
</feature>
<evidence type="ECO:0000256" key="6">
    <source>
        <dbReference type="ARBA" id="ARBA00023136"/>
    </source>
</evidence>
<evidence type="ECO:0000256" key="4">
    <source>
        <dbReference type="ARBA" id="ARBA00022824"/>
    </source>
</evidence>
<accession>L1LAE7</accession>
<dbReference type="RefSeq" id="XP_004831692.1">
    <property type="nucleotide sequence ID" value="XM_004831635.1"/>
</dbReference>
<dbReference type="GeneID" id="15804034"/>
<evidence type="ECO:0000259" key="9">
    <source>
        <dbReference type="Pfam" id="PF06762"/>
    </source>
</evidence>
<feature type="transmembrane region" description="Helical" evidence="8">
    <location>
        <begin position="141"/>
        <end position="164"/>
    </location>
</feature>
<evidence type="ECO:0000256" key="5">
    <source>
        <dbReference type="ARBA" id="ARBA00022989"/>
    </source>
</evidence>
<feature type="transmembrane region" description="Helical" evidence="8">
    <location>
        <begin position="510"/>
        <end position="531"/>
    </location>
</feature>
<dbReference type="InterPro" id="IPR009613">
    <property type="entry name" value="LMF"/>
</dbReference>
<dbReference type="GO" id="GO:0051604">
    <property type="term" value="P:protein maturation"/>
    <property type="evidence" value="ECO:0007669"/>
    <property type="project" value="InterPro"/>
</dbReference>
<proteinExistence type="inferred from homology"/>
<protein>
    <submittedName>
        <fullName evidence="11">Uncharacterized protein</fullName>
    </submittedName>
</protein>
<dbReference type="STRING" id="1537102.L1LAE7"/>
<evidence type="ECO:0000256" key="8">
    <source>
        <dbReference type="SAM" id="Phobius"/>
    </source>
</evidence>
<organism evidence="11 12">
    <name type="scientific">Theileria equi strain WA</name>
    <dbReference type="NCBI Taxonomy" id="1537102"/>
    <lineage>
        <taxon>Eukaryota</taxon>
        <taxon>Sar</taxon>
        <taxon>Alveolata</taxon>
        <taxon>Apicomplexa</taxon>
        <taxon>Aconoidasida</taxon>
        <taxon>Piroplasmida</taxon>
        <taxon>Theileriidae</taxon>
        <taxon>Theileria</taxon>
    </lineage>
</organism>
<feature type="compositionally biased region" description="Basic and acidic residues" evidence="7">
    <location>
        <begin position="720"/>
        <end position="735"/>
    </location>
</feature>
<dbReference type="eggNOG" id="KOG0613">
    <property type="taxonomic scope" value="Eukaryota"/>
</dbReference>
<dbReference type="AlphaFoldDB" id="L1LAE7"/>
<dbReference type="VEuPathDB" id="PiroplasmaDB:BEWA_047040"/>
<evidence type="ECO:0000256" key="1">
    <source>
        <dbReference type="ARBA" id="ARBA00004477"/>
    </source>
</evidence>
<feature type="domain" description="Lipase maturation factor 1/2 N-terminal" evidence="9">
    <location>
        <begin position="171"/>
        <end position="329"/>
    </location>
</feature>
<dbReference type="GO" id="GO:0005789">
    <property type="term" value="C:endoplasmic reticulum membrane"/>
    <property type="evidence" value="ECO:0007669"/>
    <property type="project" value="UniProtKB-SubCell"/>
</dbReference>
<comment type="caution">
    <text evidence="11">The sequence shown here is derived from an EMBL/GenBank/DDBJ whole genome shotgun (WGS) entry which is preliminary data.</text>
</comment>
<dbReference type="PANTHER" id="PTHR14463">
    <property type="entry name" value="LIPASE MATURATION FACTOR"/>
    <property type="match status" value="1"/>
</dbReference>
<evidence type="ECO:0000256" key="3">
    <source>
        <dbReference type="ARBA" id="ARBA00022692"/>
    </source>
</evidence>
<gene>
    <name evidence="11" type="ORF">BEWA_047040</name>
</gene>
<evidence type="ECO:0000256" key="7">
    <source>
        <dbReference type="SAM" id="MobiDB-lite"/>
    </source>
</evidence>
<dbReference type="PANTHER" id="PTHR14463:SF10">
    <property type="entry name" value="LIPASE MATURATION FACTOR 1"/>
    <property type="match status" value="1"/>
</dbReference>
<feature type="transmembrane region" description="Helical" evidence="8">
    <location>
        <begin position="114"/>
        <end position="135"/>
    </location>
</feature>
<dbReference type="KEGG" id="beq:BEWA_047040"/>
<keyword evidence="4" id="KW-0256">Endoplasmic reticulum</keyword>